<reference evidence="3" key="1">
    <citation type="submission" date="2017-01" db="EMBL/GenBank/DDBJ databases">
        <authorList>
            <person name="Varghese N."/>
            <person name="Submissions S."/>
        </authorList>
    </citation>
    <scope>NUCLEOTIDE SEQUENCE [LARGE SCALE GENOMIC DNA]</scope>
    <source>
        <strain evidence="3">DSM 19945</strain>
    </source>
</reference>
<accession>A0A1N7JD47</accession>
<dbReference type="InterPro" id="IPR000182">
    <property type="entry name" value="GNAT_dom"/>
</dbReference>
<dbReference type="Gene3D" id="3.40.630.30">
    <property type="match status" value="1"/>
</dbReference>
<dbReference type="AlphaFoldDB" id="A0A1N7JD47"/>
<dbReference type="OrthoDB" id="9797178at2"/>
<dbReference type="InterPro" id="IPR016181">
    <property type="entry name" value="Acyl_CoA_acyltransferase"/>
</dbReference>
<dbReference type="CDD" id="cd04301">
    <property type="entry name" value="NAT_SF"/>
    <property type="match status" value="1"/>
</dbReference>
<dbReference type="PROSITE" id="PS51186">
    <property type="entry name" value="GNAT"/>
    <property type="match status" value="1"/>
</dbReference>
<dbReference type="Proteomes" id="UP000186221">
    <property type="component" value="Unassembled WGS sequence"/>
</dbReference>
<dbReference type="STRING" id="453582.SAMN05421580_101621"/>
<dbReference type="RefSeq" id="WP_108188547.1">
    <property type="nucleotide sequence ID" value="NZ_FTOG01000001.1"/>
</dbReference>
<proteinExistence type="predicted"/>
<feature type="domain" description="N-acetyltransferase" evidence="1">
    <location>
        <begin position="94"/>
        <end position="232"/>
    </location>
</feature>
<evidence type="ECO:0000259" key="1">
    <source>
        <dbReference type="PROSITE" id="PS51186"/>
    </source>
</evidence>
<protein>
    <submittedName>
        <fullName evidence="2">Predicted N-acetyltransferase YhbS</fullName>
    </submittedName>
</protein>
<organism evidence="2 3">
    <name type="scientific">Rhodobacter aestuarii</name>
    <dbReference type="NCBI Taxonomy" id="453582"/>
    <lineage>
        <taxon>Bacteria</taxon>
        <taxon>Pseudomonadati</taxon>
        <taxon>Pseudomonadota</taxon>
        <taxon>Alphaproteobacteria</taxon>
        <taxon>Rhodobacterales</taxon>
        <taxon>Rhodobacter group</taxon>
        <taxon>Rhodobacter</taxon>
    </lineage>
</organism>
<dbReference type="SUPFAM" id="SSF54909">
    <property type="entry name" value="Dimeric alpha+beta barrel"/>
    <property type="match status" value="1"/>
</dbReference>
<evidence type="ECO:0000313" key="2">
    <source>
        <dbReference type="EMBL" id="SIS47249.1"/>
    </source>
</evidence>
<gene>
    <name evidence="2" type="ORF">SAMN05421580_101621</name>
</gene>
<sequence length="254" mass="27516">MALIHLQGQVTCRTPQERRDVLALLPMHLRQSLRDPGCLFFDLKQADDPMHWQIDAGFASRAAHADYEARTAKSTWGQVTLRLHQSAEIREVQPQITPETPADQRALYLLNRAAFGGTGEAELVDALRASGDLALSLVARFGRAYLGHIAFSPIAAPFPAWALAPVAVRDAVRQQGLAAALVRAGLAQARARGIEAVFVLGDPAYYGRFGFSVGAAQGYECPYAGPYFQMLALNDAALPKGALRYAAPFDALED</sequence>
<dbReference type="InterPro" id="IPR011008">
    <property type="entry name" value="Dimeric_a/b-barrel"/>
</dbReference>
<dbReference type="GO" id="GO:0016747">
    <property type="term" value="F:acyltransferase activity, transferring groups other than amino-acyl groups"/>
    <property type="evidence" value="ECO:0007669"/>
    <property type="project" value="InterPro"/>
</dbReference>
<keyword evidence="3" id="KW-1185">Reference proteome</keyword>
<evidence type="ECO:0000313" key="3">
    <source>
        <dbReference type="Proteomes" id="UP000186221"/>
    </source>
</evidence>
<dbReference type="Pfam" id="PF00583">
    <property type="entry name" value="Acetyltransf_1"/>
    <property type="match status" value="1"/>
</dbReference>
<dbReference type="SUPFAM" id="SSF55729">
    <property type="entry name" value="Acyl-CoA N-acyltransferases (Nat)"/>
    <property type="match status" value="1"/>
</dbReference>
<dbReference type="EMBL" id="FTOG01000001">
    <property type="protein sequence ID" value="SIS47249.1"/>
    <property type="molecule type" value="Genomic_DNA"/>
</dbReference>
<name>A0A1N7JD47_9RHOB</name>
<keyword evidence="2" id="KW-0808">Transferase</keyword>